<sequence length="318" mass="34331">MNRTMPSLNALRAFEAVARHLSIAEAANELNVTSAAVSHQIRHLEDHLGMPVFQRSGRSLALTDAGHAGLPAIREGFALLSAAMDAIDSLGETGALSISVAPSFAAKWLLPRLSRFEAQHPDIDVKVNASMQLCDFAKEGVDVAIRYGAGTYSDLVSEKLIHESLIPVCSPDLLCAGPPLRSPEDLKAYTLLHDDSPDNDPSCPNWEMWLRAAGVDIADVNRGPRFNQSSLVLEAAMLGRGIALAKSTLAAADLASGRLVRPFTGHSPVGFAYYLVAPKSKLNLPKVSFFRDWLLEEISRKDSLYLGRPSVTLHARAS</sequence>
<comment type="caution">
    <text evidence="1">The sequence shown here is derived from an EMBL/GenBank/DDBJ whole genome shotgun (WGS) entry which is preliminary data.</text>
</comment>
<gene>
    <name evidence="1" type="ORF">JHL16_12565</name>
</gene>
<evidence type="ECO:0000313" key="1">
    <source>
        <dbReference type="EMBL" id="MBK1867181.1"/>
    </source>
</evidence>
<name>A0ACC5R3D8_9HYPH</name>
<evidence type="ECO:0000313" key="2">
    <source>
        <dbReference type="Proteomes" id="UP000616151"/>
    </source>
</evidence>
<protein>
    <submittedName>
        <fullName evidence="1">Transcriptional regulator GcvA</fullName>
    </submittedName>
</protein>
<accession>A0ACC5R3D8</accession>
<keyword evidence="2" id="KW-1185">Reference proteome</keyword>
<dbReference type="Proteomes" id="UP000616151">
    <property type="component" value="Unassembled WGS sequence"/>
</dbReference>
<organism evidence="1 2">
    <name type="scientific">Taklimakanibacter albus</name>
    <dbReference type="NCBI Taxonomy" id="2800327"/>
    <lineage>
        <taxon>Bacteria</taxon>
        <taxon>Pseudomonadati</taxon>
        <taxon>Pseudomonadota</taxon>
        <taxon>Alphaproteobacteria</taxon>
        <taxon>Hyphomicrobiales</taxon>
        <taxon>Aestuariivirgaceae</taxon>
        <taxon>Taklimakanibacter</taxon>
    </lineage>
</organism>
<reference evidence="1" key="1">
    <citation type="submission" date="2021-01" db="EMBL/GenBank/DDBJ databases">
        <authorList>
            <person name="Sun Q."/>
        </authorList>
    </citation>
    <scope>NUCLEOTIDE SEQUENCE</scope>
    <source>
        <strain evidence="1">YIM B02566</strain>
    </source>
</reference>
<dbReference type="EMBL" id="JAENHL010000007">
    <property type="protein sequence ID" value="MBK1867181.1"/>
    <property type="molecule type" value="Genomic_DNA"/>
</dbReference>
<proteinExistence type="predicted"/>